<dbReference type="PROSITE" id="PS00708">
    <property type="entry name" value="PRO_ENDOPEP_SER"/>
    <property type="match status" value="1"/>
</dbReference>
<dbReference type="Pfam" id="PF00326">
    <property type="entry name" value="Peptidase_S9"/>
    <property type="match status" value="2"/>
</dbReference>
<organism evidence="17 18">
    <name type="scientific">Leucocoprinus birnbaumii</name>
    <dbReference type="NCBI Taxonomy" id="56174"/>
    <lineage>
        <taxon>Eukaryota</taxon>
        <taxon>Fungi</taxon>
        <taxon>Dikarya</taxon>
        <taxon>Basidiomycota</taxon>
        <taxon>Agaricomycotina</taxon>
        <taxon>Agaricomycetes</taxon>
        <taxon>Agaricomycetidae</taxon>
        <taxon>Agaricales</taxon>
        <taxon>Agaricineae</taxon>
        <taxon>Agaricaceae</taxon>
        <taxon>Leucocoprinus</taxon>
    </lineage>
</organism>
<dbReference type="SUPFAM" id="SSF82171">
    <property type="entry name" value="DPP6 N-terminal domain-like"/>
    <property type="match status" value="1"/>
</dbReference>
<dbReference type="Pfam" id="PF00930">
    <property type="entry name" value="DPPIV_N"/>
    <property type="match status" value="1"/>
</dbReference>
<dbReference type="Proteomes" id="UP001213000">
    <property type="component" value="Unassembled WGS sequence"/>
</dbReference>
<dbReference type="InterPro" id="IPR050278">
    <property type="entry name" value="Serine_Prot_S9B/DPPIV"/>
</dbReference>
<keyword evidence="10 14" id="KW-1133">Transmembrane helix</keyword>
<keyword evidence="11 14" id="KW-0472">Membrane</keyword>
<dbReference type="AlphaFoldDB" id="A0AAD5VTI0"/>
<evidence type="ECO:0000259" key="16">
    <source>
        <dbReference type="Pfam" id="PF00930"/>
    </source>
</evidence>
<dbReference type="PANTHER" id="PTHR11731">
    <property type="entry name" value="PROTEASE FAMILY S9B,C DIPEPTIDYL-PEPTIDASE IV-RELATED"/>
    <property type="match status" value="1"/>
</dbReference>
<dbReference type="GO" id="GO:0004252">
    <property type="term" value="F:serine-type endopeptidase activity"/>
    <property type="evidence" value="ECO:0007669"/>
    <property type="project" value="InterPro"/>
</dbReference>
<evidence type="ECO:0000256" key="6">
    <source>
        <dbReference type="ARBA" id="ARBA00022692"/>
    </source>
</evidence>
<evidence type="ECO:0000256" key="11">
    <source>
        <dbReference type="ARBA" id="ARBA00023136"/>
    </source>
</evidence>
<dbReference type="GO" id="GO:0006508">
    <property type="term" value="P:proteolysis"/>
    <property type="evidence" value="ECO:0007669"/>
    <property type="project" value="UniProtKB-KW"/>
</dbReference>
<proteinExistence type="inferred from homology"/>
<feature type="region of interest" description="Disordered" evidence="13">
    <location>
        <begin position="1"/>
        <end position="71"/>
    </location>
</feature>
<evidence type="ECO:0000256" key="7">
    <source>
        <dbReference type="ARBA" id="ARBA00022801"/>
    </source>
</evidence>
<keyword evidence="4" id="KW-0926">Vacuole</keyword>
<evidence type="ECO:0000256" key="14">
    <source>
        <dbReference type="SAM" id="Phobius"/>
    </source>
</evidence>
<keyword evidence="12" id="KW-0325">Glycoprotein</keyword>
<dbReference type="GO" id="GO:0005886">
    <property type="term" value="C:plasma membrane"/>
    <property type="evidence" value="ECO:0007669"/>
    <property type="project" value="TreeGrafter"/>
</dbReference>
<evidence type="ECO:0000256" key="9">
    <source>
        <dbReference type="ARBA" id="ARBA00022968"/>
    </source>
</evidence>
<evidence type="ECO:0000259" key="15">
    <source>
        <dbReference type="Pfam" id="PF00326"/>
    </source>
</evidence>
<dbReference type="EMBL" id="JANIEX010000442">
    <property type="protein sequence ID" value="KAJ3567028.1"/>
    <property type="molecule type" value="Genomic_DNA"/>
</dbReference>
<feature type="domain" description="Peptidase S9 prolyl oligopeptidase catalytic" evidence="15">
    <location>
        <begin position="749"/>
        <end position="845"/>
    </location>
</feature>
<accession>A0AAD5VTI0</accession>
<evidence type="ECO:0000313" key="17">
    <source>
        <dbReference type="EMBL" id="KAJ3567028.1"/>
    </source>
</evidence>
<dbReference type="InterPro" id="IPR002469">
    <property type="entry name" value="Peptidase_S9B_N"/>
</dbReference>
<keyword evidence="6 14" id="KW-0812">Transmembrane</keyword>
<dbReference type="GO" id="GO:0008239">
    <property type="term" value="F:dipeptidyl-peptidase activity"/>
    <property type="evidence" value="ECO:0007669"/>
    <property type="project" value="TreeGrafter"/>
</dbReference>
<dbReference type="Gene3D" id="3.40.50.1820">
    <property type="entry name" value="alpha/beta hydrolase"/>
    <property type="match status" value="1"/>
</dbReference>
<evidence type="ECO:0008006" key="19">
    <source>
        <dbReference type="Google" id="ProtNLM"/>
    </source>
</evidence>
<dbReference type="InterPro" id="IPR029058">
    <property type="entry name" value="AB_hydrolase_fold"/>
</dbReference>
<evidence type="ECO:0000256" key="4">
    <source>
        <dbReference type="ARBA" id="ARBA00022554"/>
    </source>
</evidence>
<dbReference type="InterPro" id="IPR001375">
    <property type="entry name" value="Peptidase_S9_cat"/>
</dbReference>
<keyword evidence="18" id="KW-1185">Reference proteome</keyword>
<keyword evidence="8" id="KW-0720">Serine protease</keyword>
<feature type="domain" description="Dipeptidylpeptidase IV N-terminal" evidence="16">
    <location>
        <begin position="190"/>
        <end position="591"/>
    </location>
</feature>
<dbReference type="Gene3D" id="2.140.10.30">
    <property type="entry name" value="Dipeptidylpeptidase IV, N-terminal domain"/>
    <property type="match status" value="1"/>
</dbReference>
<evidence type="ECO:0000256" key="10">
    <source>
        <dbReference type="ARBA" id="ARBA00022989"/>
    </source>
</evidence>
<dbReference type="GO" id="GO:0005774">
    <property type="term" value="C:vacuolar membrane"/>
    <property type="evidence" value="ECO:0007669"/>
    <property type="project" value="UniProtKB-SubCell"/>
</dbReference>
<keyword evidence="3" id="KW-0031">Aminopeptidase</keyword>
<evidence type="ECO:0000256" key="8">
    <source>
        <dbReference type="ARBA" id="ARBA00022825"/>
    </source>
</evidence>
<feature type="compositionally biased region" description="Basic and acidic residues" evidence="13">
    <location>
        <begin position="16"/>
        <end position="30"/>
    </location>
</feature>
<keyword evidence="9" id="KW-0735">Signal-anchor</keyword>
<evidence type="ECO:0000256" key="5">
    <source>
        <dbReference type="ARBA" id="ARBA00022670"/>
    </source>
</evidence>
<comment type="caution">
    <text evidence="17">The sequence shown here is derived from an EMBL/GenBank/DDBJ whole genome shotgun (WGS) entry which is preliminary data.</text>
</comment>
<comment type="similarity">
    <text evidence="2">Belongs to the peptidase S9B family.</text>
</comment>
<evidence type="ECO:0000256" key="3">
    <source>
        <dbReference type="ARBA" id="ARBA00022438"/>
    </source>
</evidence>
<reference evidence="17" key="1">
    <citation type="submission" date="2022-07" db="EMBL/GenBank/DDBJ databases">
        <title>Genome Sequence of Leucocoprinus birnbaumii.</title>
        <authorList>
            <person name="Buettner E."/>
        </authorList>
    </citation>
    <scope>NUCLEOTIDE SEQUENCE</scope>
    <source>
        <strain evidence="17">VT141</strain>
    </source>
</reference>
<evidence type="ECO:0000256" key="2">
    <source>
        <dbReference type="ARBA" id="ARBA00006150"/>
    </source>
</evidence>
<feature type="transmembrane region" description="Helical" evidence="14">
    <location>
        <begin position="82"/>
        <end position="105"/>
    </location>
</feature>
<feature type="region of interest" description="Disordered" evidence="13">
    <location>
        <begin position="548"/>
        <end position="569"/>
    </location>
</feature>
<feature type="domain" description="Peptidase S9 prolyl oligopeptidase catalytic" evidence="15">
    <location>
        <begin position="901"/>
        <end position="1008"/>
    </location>
</feature>
<keyword evidence="5" id="KW-0645">Protease</keyword>
<evidence type="ECO:0000313" key="18">
    <source>
        <dbReference type="Proteomes" id="UP001213000"/>
    </source>
</evidence>
<protein>
    <recommendedName>
        <fullName evidence="19">Dipeptidyl aminopeptidase</fullName>
    </recommendedName>
</protein>
<dbReference type="GO" id="GO:0004177">
    <property type="term" value="F:aminopeptidase activity"/>
    <property type="evidence" value="ECO:0007669"/>
    <property type="project" value="UniProtKB-KW"/>
</dbReference>
<gene>
    <name evidence="17" type="ORF">NP233_g6628</name>
</gene>
<evidence type="ECO:0000256" key="12">
    <source>
        <dbReference type="ARBA" id="ARBA00023180"/>
    </source>
</evidence>
<comment type="subcellular location">
    <subcellularLocation>
        <location evidence="1">Vacuole membrane</location>
        <topology evidence="1">Single-pass type II membrane protein</topology>
    </subcellularLocation>
</comment>
<evidence type="ECO:0000256" key="1">
    <source>
        <dbReference type="ARBA" id="ARBA00004576"/>
    </source>
</evidence>
<evidence type="ECO:0000256" key="13">
    <source>
        <dbReference type="SAM" id="MobiDB-lite"/>
    </source>
</evidence>
<keyword evidence="7" id="KW-0378">Hydrolase</keyword>
<dbReference type="SUPFAM" id="SSF53474">
    <property type="entry name" value="alpha/beta-Hydrolases"/>
    <property type="match status" value="1"/>
</dbReference>
<sequence>MAPESYQHVPQDDTDSPVKHTEDSRDYYRDDEYDSGDEPSDKDSLLGKSPPGSPGLAERGDAGPRWSSSATATKPRGATLKFILYLLATLVVFATLIGLIAAYTYSGNSTYHTPGVKKLTMDHVFNGTFSPTKRSLRWVPEAGDGVYAIQNGGSIQLVDLKLNQTRDLVTSSDIKDEHGQSLSWYQWQLSPDMTHLLLKADPRKQWRHSVFGNYYVHDIQAKTTHPILPPTNPSETAYATWSPTGSAIAYVIGNDLYILPNALPNTEPIRVTSSGNASLFHGVPDWVYEEEVFSGDHALWWSPDSRKVAFLAFDETKVPEFTFPIYNPTEDSDAVIPYTTDVVMKYPKPGYDNPLVTVHIFDLDLYLEESKDSSVAPGIPHEHATLTLDWEARKPATDSIITEVTWVGNTTLVMKEVNRNADDGNVILFNLDSTDSRTYGHVVRKLGKAGEQGDDGWIDADQSIHPLPPTLTNAGAPAYLDIVPSPEGYNHIALFSPANSDSPRFLTSGKWEVTSGIKGVDAQKGLVYFEAANPSSIERHVYSVPIPNISSSETKEPTPLTDVTKQSWHSSDFSPEAGFYVLSFDGPGVPWQKVVNTNDASFDFVLSDNEHLLNITREYETPTVTHSVFVSDGFELNVKEIRPPRMDDSGRTKYPVLFQVGVRPSIRPVRPVNSYCLELLCSSKLHVYTCSTSGLDESRLCVGRIQDPGTRLVSLEGNYSRCYTDEGVYHSRYGGPASQKVDLRFVRDWHDYLACGLDYVVVTVDGRGTGFKGRKLRNTVKSNLGYWETVDQIAAARAWAAKKYVDPKRIGIWGWSYGGFMSSKIAEANAGIHSLAMAVAPMTWTRALAILRVLRRRFRCFLTRQASHWLLVDILPRERQAAIGVSAAGGVRLALVRKLGPVTSWRLYDSIYTERYMNLPSLNPGGYVNASISNVTGFHNIDFLLAHGSGDDNVHYANSAHLLDMFTKAHVRRFRFRMFTDSDHSISRRGAYREIYEFMTGFLIEKWGKGGRRRRV</sequence>
<dbReference type="PANTHER" id="PTHR11731:SF200">
    <property type="entry name" value="DIPEPTIDYL PEPTIDASE 10, ISOFORM B"/>
    <property type="match status" value="1"/>
</dbReference>
<name>A0AAD5VTI0_9AGAR</name>
<dbReference type="InterPro" id="IPR002471">
    <property type="entry name" value="Pept_S9_AS"/>
</dbReference>